<dbReference type="PATRIC" id="fig|151081.8.peg.1961"/>
<dbReference type="InterPro" id="IPR002110">
    <property type="entry name" value="Ankyrin_rpt"/>
</dbReference>
<proteinExistence type="predicted"/>
<keyword evidence="3" id="KW-1185">Reference proteome</keyword>
<accession>A0A0F4PQE5</accession>
<dbReference type="Proteomes" id="UP000033664">
    <property type="component" value="Unassembled WGS sequence"/>
</dbReference>
<dbReference type="Gene3D" id="1.25.40.20">
    <property type="entry name" value="Ankyrin repeat-containing domain"/>
    <property type="match status" value="1"/>
</dbReference>
<protein>
    <submittedName>
        <fullName evidence="2">Uncharacterized protein</fullName>
    </submittedName>
</protein>
<gene>
    <name evidence="2" type="ORF">TW72_10605</name>
</gene>
<name>A0A0F4PQE5_9GAMM</name>
<evidence type="ECO:0000313" key="2">
    <source>
        <dbReference type="EMBL" id="KJY99312.1"/>
    </source>
</evidence>
<dbReference type="EMBL" id="JXXZ01000008">
    <property type="protein sequence ID" value="KJY99312.1"/>
    <property type="molecule type" value="Genomic_DNA"/>
</dbReference>
<evidence type="ECO:0000256" key="1">
    <source>
        <dbReference type="PROSITE-ProRule" id="PRU00023"/>
    </source>
</evidence>
<organism evidence="2 3">
    <name type="scientific">Pseudoalteromonas ruthenica</name>
    <dbReference type="NCBI Taxonomy" id="151081"/>
    <lineage>
        <taxon>Bacteria</taxon>
        <taxon>Pseudomonadati</taxon>
        <taxon>Pseudomonadota</taxon>
        <taxon>Gammaproteobacteria</taxon>
        <taxon>Alteromonadales</taxon>
        <taxon>Pseudoalteromonadaceae</taxon>
        <taxon>Pseudoalteromonas</taxon>
    </lineage>
</organism>
<dbReference type="SUPFAM" id="SSF48403">
    <property type="entry name" value="Ankyrin repeat"/>
    <property type="match status" value="1"/>
</dbReference>
<dbReference type="AlphaFoldDB" id="A0A0F4PQE5"/>
<dbReference type="GeneID" id="58228942"/>
<dbReference type="OrthoDB" id="6260815at2"/>
<keyword evidence="1" id="KW-0040">ANK repeat</keyword>
<reference evidence="2 3" key="1">
    <citation type="journal article" date="2015" name="BMC Genomics">
        <title>Genome mining reveals unlocked bioactive potential of marine Gram-negative bacteria.</title>
        <authorList>
            <person name="Machado H."/>
            <person name="Sonnenschein E.C."/>
            <person name="Melchiorsen J."/>
            <person name="Gram L."/>
        </authorList>
    </citation>
    <scope>NUCLEOTIDE SEQUENCE [LARGE SCALE GENOMIC DNA]</scope>
    <source>
        <strain evidence="2 3">S3137</strain>
    </source>
</reference>
<dbReference type="PROSITE" id="PS50088">
    <property type="entry name" value="ANK_REPEAT"/>
    <property type="match status" value="1"/>
</dbReference>
<sequence>MRHKPIVIVLITVTAMWLAWQKLLPIEQQTHETSTPRVTSSTSLTVDKEPVLSLSDASTSLAKPSIHQCTNELAQYENQRLRYFTTLNYQALLRQGYSLDQVTLAIAHFLGPSHATTWRYQQLKANTQMAQRIATASQQFSENTATELLVQPHSPQPWLLEKLAHPSFSLAPGQQLYVDDIAWLISNIDILDAQIVTVIKHFDDINLVVSQDYADALRLIDLAARAGRIEVVKALLNKGAALSDDNYLPSTLEWAIWGLSNAPQSRWPDYVEVIELLTSQGARAAFIYNEKGDIIEAQGRRFKLTAERIQQIYTHHQLDFDSLWQRDALHLDLAQPLIQQLQQRADQQLVISQQLKSRLSQCPSLLREFRTDWQPLGLAHALAQVSYEGDVDLATLNARSVQLYECYTRNQARNAERTVHHSQAAKAYLKVLRREGLEAALASLYQQPLTEALRRDLFYASLSRVGAQSFTRLQSSQLGQSQLDYVRLPAGLTLPQLREYLPRFDSHGHSLLYYAISHYDTELLTQLVAAGVPYHQGITAMDPLALSLQGIELFAGQAPSLQVLDEVMTYQPSLTPWHRSMLALIARKNPALYQQLHTRHPQLRHQDAPLPEYDCSSQF</sequence>
<dbReference type="RefSeq" id="WP_045979428.1">
    <property type="nucleotide sequence ID" value="NZ_JXXY01000007.1"/>
</dbReference>
<dbReference type="InterPro" id="IPR036770">
    <property type="entry name" value="Ankyrin_rpt-contain_sf"/>
</dbReference>
<evidence type="ECO:0000313" key="3">
    <source>
        <dbReference type="Proteomes" id="UP000033664"/>
    </source>
</evidence>
<comment type="caution">
    <text evidence="2">The sequence shown here is derived from an EMBL/GenBank/DDBJ whole genome shotgun (WGS) entry which is preliminary data.</text>
</comment>
<feature type="repeat" description="ANK" evidence="1">
    <location>
        <begin position="215"/>
        <end position="247"/>
    </location>
</feature>